<protein>
    <submittedName>
        <fullName evidence="1">Nucleotidyltransferase component of viral defense system</fullName>
    </submittedName>
</protein>
<comment type="caution">
    <text evidence="1">The sequence shown here is derived from an EMBL/GenBank/DDBJ whole genome shotgun (WGS) entry which is preliminary data.</text>
</comment>
<reference evidence="1 2" key="1">
    <citation type="submission" date="2021-03" db="EMBL/GenBank/DDBJ databases">
        <title>Sequencing the genomes of 1000 actinobacteria strains.</title>
        <authorList>
            <person name="Klenk H.-P."/>
        </authorList>
    </citation>
    <scope>NUCLEOTIDE SEQUENCE [LARGE SCALE GENOMIC DNA]</scope>
    <source>
        <strain evidence="1 2">DSM 44580</strain>
    </source>
</reference>
<gene>
    <name evidence="1" type="ORF">JOF53_005170</name>
</gene>
<evidence type="ECO:0000313" key="2">
    <source>
        <dbReference type="Proteomes" id="UP001519363"/>
    </source>
</evidence>
<name>A0ABS5AI98_9PSEU</name>
<keyword evidence="2" id="KW-1185">Reference proteome</keyword>
<dbReference type="Proteomes" id="UP001519363">
    <property type="component" value="Unassembled WGS sequence"/>
</dbReference>
<dbReference type="Gene3D" id="3.30.460.40">
    <property type="match status" value="1"/>
</dbReference>
<accession>A0ABS5AI98</accession>
<dbReference type="InterPro" id="IPR014942">
    <property type="entry name" value="AbiEii"/>
</dbReference>
<dbReference type="RefSeq" id="WP_086781998.1">
    <property type="nucleotide sequence ID" value="NZ_JAGIOO010000001.1"/>
</dbReference>
<evidence type="ECO:0000313" key="1">
    <source>
        <dbReference type="EMBL" id="MBP2476298.1"/>
    </source>
</evidence>
<sequence length="282" mass="31288">MSTNPAALRARLDARLKTDSADRAIDVNRLRRQLAFERILVRLGEDWVLKGGLALEFRLRNQCRATRDLDLALLGQAEDGERVREHLIDAFAEDPQDDHFSFVVGPPQMLAADSAGRPGWRFSVEARLAGRSFVHVRVDVVARAEEIADGVERLTLPSGLGFAGYPPAISVLAIDVHQHAAEKVHALTRDYGDRPNTRTKDLVDLVLLIEHELLDPARLGRRLRTVFDVRGTHDLPRHPPTPPAAWAADYLALTADLDVTAHTVEAAHELVSRCWADWVPAG</sequence>
<organism evidence="1 2">
    <name type="scientific">Crossiella equi</name>
    <dbReference type="NCBI Taxonomy" id="130796"/>
    <lineage>
        <taxon>Bacteria</taxon>
        <taxon>Bacillati</taxon>
        <taxon>Actinomycetota</taxon>
        <taxon>Actinomycetes</taxon>
        <taxon>Pseudonocardiales</taxon>
        <taxon>Pseudonocardiaceae</taxon>
        <taxon>Crossiella</taxon>
    </lineage>
</organism>
<dbReference type="EMBL" id="JAGIOO010000001">
    <property type="protein sequence ID" value="MBP2476298.1"/>
    <property type="molecule type" value="Genomic_DNA"/>
</dbReference>
<dbReference type="Pfam" id="PF08843">
    <property type="entry name" value="AbiEii"/>
    <property type="match status" value="1"/>
</dbReference>
<proteinExistence type="predicted"/>